<dbReference type="InterPro" id="IPR035994">
    <property type="entry name" value="Nucleoside_phosphorylase_sf"/>
</dbReference>
<dbReference type="GO" id="GO:0009116">
    <property type="term" value="P:nucleoside metabolic process"/>
    <property type="evidence" value="ECO:0007669"/>
    <property type="project" value="InterPro"/>
</dbReference>
<accession>A0A0N9MSH3</accession>
<dbReference type="PANTHER" id="PTHR46832:SF1">
    <property type="entry name" value="5'-METHYLTHIOADENOSINE_S-ADENOSYLHOMOCYSTEINE NUCLEOSIDASE"/>
    <property type="match status" value="1"/>
</dbReference>
<evidence type="ECO:0000313" key="3">
    <source>
        <dbReference type="Proteomes" id="UP000063789"/>
    </source>
</evidence>
<dbReference type="GO" id="GO:0008782">
    <property type="term" value="F:adenosylhomocysteine nucleosidase activity"/>
    <property type="evidence" value="ECO:0007669"/>
    <property type="project" value="TreeGrafter"/>
</dbReference>
<organism evidence="2 3">
    <name type="scientific">Gordonia phthalatica</name>
    <dbReference type="NCBI Taxonomy" id="1136941"/>
    <lineage>
        <taxon>Bacteria</taxon>
        <taxon>Bacillati</taxon>
        <taxon>Actinomycetota</taxon>
        <taxon>Actinomycetes</taxon>
        <taxon>Mycobacteriales</taxon>
        <taxon>Gordoniaceae</taxon>
        <taxon>Gordonia</taxon>
    </lineage>
</organism>
<dbReference type="GO" id="GO:0019284">
    <property type="term" value="P:L-methionine salvage from S-adenosylmethionine"/>
    <property type="evidence" value="ECO:0007669"/>
    <property type="project" value="TreeGrafter"/>
</dbReference>
<evidence type="ECO:0000313" key="2">
    <source>
        <dbReference type="EMBL" id="ALG85459.1"/>
    </source>
</evidence>
<name>A0A0N9MSH3_9ACTN</name>
<reference evidence="3" key="1">
    <citation type="submission" date="2015-06" db="EMBL/GenBank/DDBJ databases">
        <title>Complete genome sequence and metabolic analysis of phthalate degradation pathway in Gordonia sp. QH-11.</title>
        <authorList>
            <person name="Jin D."/>
            <person name="Kong X."/>
            <person name="Bai Z."/>
        </authorList>
    </citation>
    <scope>NUCLEOTIDE SEQUENCE [LARGE SCALE GENOMIC DNA]</scope>
    <source>
        <strain evidence="3">QH-11</strain>
    </source>
</reference>
<protein>
    <submittedName>
        <fullName evidence="2">Nucleosidase</fullName>
        <ecNumber evidence="2">3.2.2.1</ecNumber>
    </submittedName>
</protein>
<dbReference type="RefSeq" id="WP_062393544.1">
    <property type="nucleotide sequence ID" value="NZ_CP011853.1"/>
</dbReference>
<keyword evidence="3" id="KW-1185">Reference proteome</keyword>
<dbReference type="AlphaFoldDB" id="A0A0N9MSH3"/>
<dbReference type="PATRIC" id="fig|1136941.3.peg.2959"/>
<evidence type="ECO:0000259" key="1">
    <source>
        <dbReference type="Pfam" id="PF01048"/>
    </source>
</evidence>
<dbReference type="OrthoDB" id="3852236at2"/>
<gene>
    <name evidence="2" type="ORF">ACH46_14480</name>
</gene>
<dbReference type="KEGG" id="goq:ACH46_14480"/>
<dbReference type="Pfam" id="PF01048">
    <property type="entry name" value="PNP_UDP_1"/>
    <property type="match status" value="1"/>
</dbReference>
<dbReference type="PANTHER" id="PTHR46832">
    <property type="entry name" value="5'-METHYLTHIOADENOSINE/S-ADENOSYLHOMOCYSTEINE NUCLEOSIDASE"/>
    <property type="match status" value="1"/>
</dbReference>
<dbReference type="NCBIfam" id="NF004168">
    <property type="entry name" value="PRK05634.1"/>
    <property type="match status" value="1"/>
</dbReference>
<dbReference type="SUPFAM" id="SSF53167">
    <property type="entry name" value="Purine and uridine phosphorylases"/>
    <property type="match status" value="1"/>
</dbReference>
<dbReference type="STRING" id="1136941.ACH46_14480"/>
<dbReference type="GO" id="GO:0008930">
    <property type="term" value="F:methylthioadenosine nucleosidase activity"/>
    <property type="evidence" value="ECO:0007669"/>
    <property type="project" value="TreeGrafter"/>
</dbReference>
<sequence length="188" mass="19449">MSDSDGAGVLVVSATRAEAAHVPAGADLLITGIGKVRAASAVARRLALGDYRRVVNIGTSGALRDGRSGLFTPSRAIEHDISAAELAAMGFHQPDEWEIPGGDGSVLATGDTFVSDPVYRDRLARRADLVDMEGSAIAAVCADFAVPLRLVKVVSDNADDSAMDWPTVIDAAAQDLGTWLAETGFGAV</sequence>
<dbReference type="Gene3D" id="3.40.50.1580">
    <property type="entry name" value="Nucleoside phosphorylase domain"/>
    <property type="match status" value="1"/>
</dbReference>
<dbReference type="GO" id="GO:0005829">
    <property type="term" value="C:cytosol"/>
    <property type="evidence" value="ECO:0007669"/>
    <property type="project" value="TreeGrafter"/>
</dbReference>
<dbReference type="InterPro" id="IPR000845">
    <property type="entry name" value="Nucleoside_phosphorylase_d"/>
</dbReference>
<proteinExistence type="predicted"/>
<feature type="domain" description="Nucleoside phosphorylase" evidence="1">
    <location>
        <begin position="106"/>
        <end position="174"/>
    </location>
</feature>
<keyword evidence="2" id="KW-0326">Glycosidase</keyword>
<dbReference type="EC" id="3.2.2.1" evidence="2"/>
<dbReference type="EMBL" id="CP011853">
    <property type="protein sequence ID" value="ALG85459.1"/>
    <property type="molecule type" value="Genomic_DNA"/>
</dbReference>
<dbReference type="Proteomes" id="UP000063789">
    <property type="component" value="Chromosome"/>
</dbReference>
<keyword evidence="2" id="KW-0378">Hydrolase</keyword>
<reference evidence="2 3" key="2">
    <citation type="journal article" date="2017" name="Int. J. Syst. Evol. Microbiol.">
        <title>Gordonia phthalatica sp. nov., a di-n-butyl phthalate-degrading bacterium isolated from activated sludge.</title>
        <authorList>
            <person name="Jin D."/>
            <person name="Kong X."/>
            <person name="Jia M."/>
            <person name="Yu X."/>
            <person name="Wang X."/>
            <person name="Zhuang X."/>
            <person name="Deng Y."/>
            <person name="Bai Z."/>
        </authorList>
    </citation>
    <scope>NUCLEOTIDE SEQUENCE [LARGE SCALE GENOMIC DNA]</scope>
    <source>
        <strain evidence="2 3">QH-11</strain>
    </source>
</reference>